<evidence type="ECO:0000313" key="8">
    <source>
        <dbReference type="EMBL" id="KAK0409776.1"/>
    </source>
</evidence>
<comment type="subcellular location">
    <subcellularLocation>
        <location evidence="1">Cytoplasm</location>
    </subcellularLocation>
</comment>
<proteinExistence type="inferred from homology"/>
<dbReference type="GO" id="GO:0005737">
    <property type="term" value="C:cytoplasm"/>
    <property type="evidence" value="ECO:0007669"/>
    <property type="project" value="UniProtKB-SubCell"/>
</dbReference>
<dbReference type="GO" id="GO:0051087">
    <property type="term" value="F:protein-folding chaperone binding"/>
    <property type="evidence" value="ECO:0007669"/>
    <property type="project" value="TreeGrafter"/>
</dbReference>
<dbReference type="GO" id="GO:0050821">
    <property type="term" value="P:protein stabilization"/>
    <property type="evidence" value="ECO:0007669"/>
    <property type="project" value="TreeGrafter"/>
</dbReference>
<dbReference type="GO" id="GO:0051082">
    <property type="term" value="F:unfolded protein binding"/>
    <property type="evidence" value="ECO:0007669"/>
    <property type="project" value="TreeGrafter"/>
</dbReference>
<dbReference type="AlphaFoldDB" id="A0AA39HPP8"/>
<evidence type="ECO:0000259" key="7">
    <source>
        <dbReference type="SMART" id="SM01071"/>
    </source>
</evidence>
<evidence type="ECO:0000259" key="6">
    <source>
        <dbReference type="SMART" id="SM01070"/>
    </source>
</evidence>
<dbReference type="SMART" id="SM01070">
    <property type="entry name" value="CDC37_M"/>
    <property type="match status" value="1"/>
</dbReference>
<keyword evidence="9" id="KW-1185">Reference proteome</keyword>
<feature type="coiled-coil region" evidence="4">
    <location>
        <begin position="48"/>
        <end position="112"/>
    </location>
</feature>
<dbReference type="InterPro" id="IPR013855">
    <property type="entry name" value="Cdc37_N_dom"/>
</dbReference>
<keyword evidence="4" id="KW-0175">Coiled coil</keyword>
<evidence type="ECO:0000256" key="1">
    <source>
        <dbReference type="ARBA" id="ARBA00004496"/>
    </source>
</evidence>
<dbReference type="SMART" id="SM01071">
    <property type="entry name" value="CDC37_N"/>
    <property type="match status" value="1"/>
</dbReference>
<feature type="compositionally biased region" description="Basic and acidic residues" evidence="5">
    <location>
        <begin position="291"/>
        <end position="318"/>
    </location>
</feature>
<comment type="caution">
    <text evidence="8">The sequence shown here is derived from an EMBL/GenBank/DDBJ whole genome shotgun (WGS) entry which is preliminary data.</text>
</comment>
<dbReference type="Pfam" id="PF08565">
    <property type="entry name" value="CDC37_M"/>
    <property type="match status" value="1"/>
</dbReference>
<accession>A0AA39HPP8</accession>
<dbReference type="InterPro" id="IPR013874">
    <property type="entry name" value="Cdc37_Hsp90-bd"/>
</dbReference>
<dbReference type="EMBL" id="JAUCMV010000003">
    <property type="protein sequence ID" value="KAK0409776.1"/>
    <property type="molecule type" value="Genomic_DNA"/>
</dbReference>
<evidence type="ECO:0000256" key="5">
    <source>
        <dbReference type="SAM" id="MobiDB-lite"/>
    </source>
</evidence>
<dbReference type="GO" id="GO:0006457">
    <property type="term" value="P:protein folding"/>
    <property type="evidence" value="ECO:0007669"/>
    <property type="project" value="TreeGrafter"/>
</dbReference>
<protein>
    <submittedName>
        <fullName evidence="8">Uncharacterized protein</fullName>
    </submittedName>
</protein>
<comment type="similarity">
    <text evidence="2">Belongs to the CDC37 family.</text>
</comment>
<feature type="domain" description="Cdc37 N-terminal" evidence="7">
    <location>
        <begin position="2"/>
        <end position="137"/>
    </location>
</feature>
<organism evidence="8 9">
    <name type="scientific">Steinernema hermaphroditum</name>
    <dbReference type="NCBI Taxonomy" id="289476"/>
    <lineage>
        <taxon>Eukaryota</taxon>
        <taxon>Metazoa</taxon>
        <taxon>Ecdysozoa</taxon>
        <taxon>Nematoda</taxon>
        <taxon>Chromadorea</taxon>
        <taxon>Rhabditida</taxon>
        <taxon>Tylenchina</taxon>
        <taxon>Panagrolaimomorpha</taxon>
        <taxon>Strongyloidoidea</taxon>
        <taxon>Steinernematidae</taxon>
        <taxon>Steinernema</taxon>
    </lineage>
</organism>
<evidence type="ECO:0000256" key="3">
    <source>
        <dbReference type="ARBA" id="ARBA00022490"/>
    </source>
</evidence>
<dbReference type="PANTHER" id="PTHR12800">
    <property type="entry name" value="CDC37-RELATED"/>
    <property type="match status" value="1"/>
</dbReference>
<dbReference type="SUPFAM" id="SSF101391">
    <property type="entry name" value="Hsp90 co-chaperone CDC37"/>
    <property type="match status" value="1"/>
</dbReference>
<dbReference type="GO" id="GO:0031072">
    <property type="term" value="F:heat shock protein binding"/>
    <property type="evidence" value="ECO:0007669"/>
    <property type="project" value="TreeGrafter"/>
</dbReference>
<dbReference type="GO" id="GO:0019901">
    <property type="term" value="F:protein kinase binding"/>
    <property type="evidence" value="ECO:0007669"/>
    <property type="project" value="InterPro"/>
</dbReference>
<keyword evidence="3" id="KW-0963">Cytoplasm</keyword>
<dbReference type="Gene3D" id="1.20.58.610">
    <property type="entry name" value="Cdc37, Hsp90 binding domain"/>
    <property type="match status" value="1"/>
</dbReference>
<sequence>MPMDVSKANGIGVSNNEDDTYPTIGTPSLLLWRHQARLERITNCNKEREKAEQRKEEIQPRLEAIKKKVSTKIANKLFGKLSKEKRSLCAELEKIDKKLTDVEKDYHNLESEVNVEEWLRNEQENVSSLCKEKQDSSKTTEEESRRVADYLRKHEMELKGYGTLRGFERSKTFLLKHPLLCNELAVNFLAIECLNLTIQGRTPDMAEQCIIIHLLLEMARSHNAVAANASVISAFFKNITENVAYRTELFDKIRAFWGIIVQRRRQYFSQKDDKDRLESIKQSPGKGSPQEAHESEKREAFDSSKRSKQQEGADKVDREAVICNLQQ</sequence>
<dbReference type="InterPro" id="IPR038189">
    <property type="entry name" value="Cdc37_Hsp90-bd_sf"/>
</dbReference>
<feature type="region of interest" description="Disordered" evidence="5">
    <location>
        <begin position="272"/>
        <end position="318"/>
    </location>
</feature>
<reference evidence="8" key="1">
    <citation type="submission" date="2023-06" db="EMBL/GenBank/DDBJ databases">
        <title>Genomic analysis of the entomopathogenic nematode Steinernema hermaphroditum.</title>
        <authorList>
            <person name="Schwarz E.M."/>
            <person name="Heppert J.K."/>
            <person name="Baniya A."/>
            <person name="Schwartz H.T."/>
            <person name="Tan C.-H."/>
            <person name="Antoshechkin I."/>
            <person name="Sternberg P.W."/>
            <person name="Goodrich-Blair H."/>
            <person name="Dillman A.R."/>
        </authorList>
    </citation>
    <scope>NUCLEOTIDE SEQUENCE</scope>
    <source>
        <strain evidence="8">PS9179</strain>
        <tissue evidence="8">Whole animal</tissue>
    </source>
</reference>
<dbReference type="PANTHER" id="PTHR12800:SF4">
    <property type="entry name" value="HSP90 CO-CHAPERONE CDC37"/>
    <property type="match status" value="1"/>
</dbReference>
<name>A0AA39HPP8_9BILA</name>
<feature type="domain" description="Cdc37 Hsp90 binding" evidence="6">
    <location>
        <begin position="130"/>
        <end position="275"/>
    </location>
</feature>
<gene>
    <name evidence="8" type="ORF">QR680_004749</name>
</gene>
<evidence type="ECO:0000313" key="9">
    <source>
        <dbReference type="Proteomes" id="UP001175271"/>
    </source>
</evidence>
<dbReference type="InterPro" id="IPR004918">
    <property type="entry name" value="Cdc37"/>
</dbReference>
<evidence type="ECO:0000256" key="4">
    <source>
        <dbReference type="SAM" id="Coils"/>
    </source>
</evidence>
<evidence type="ECO:0000256" key="2">
    <source>
        <dbReference type="ARBA" id="ARBA00006222"/>
    </source>
</evidence>
<dbReference type="Proteomes" id="UP001175271">
    <property type="component" value="Unassembled WGS sequence"/>
</dbReference>